<keyword evidence="4" id="KW-1185">Reference proteome</keyword>
<reference evidence="3" key="1">
    <citation type="submission" date="2022-08" db="EMBL/GenBank/DDBJ databases">
        <authorList>
            <person name="Marques A."/>
        </authorList>
    </citation>
    <scope>NUCLEOTIDE SEQUENCE</scope>
    <source>
        <strain evidence="3">RhyPub2mFocal</strain>
        <tissue evidence="3">Leaves</tissue>
    </source>
</reference>
<dbReference type="InterPro" id="IPR053781">
    <property type="entry name" value="F-box_AtFBL13-like"/>
</dbReference>
<dbReference type="InterPro" id="IPR053197">
    <property type="entry name" value="F-box_SCFL_complex_component"/>
</dbReference>
<dbReference type="Gene3D" id="3.80.10.10">
    <property type="entry name" value="Ribonuclease Inhibitor"/>
    <property type="match status" value="1"/>
</dbReference>
<protein>
    <submittedName>
        <fullName evidence="3">F-box/RNI-like superfamily protein</fullName>
    </submittedName>
</protein>
<evidence type="ECO:0000313" key="4">
    <source>
        <dbReference type="Proteomes" id="UP001140206"/>
    </source>
</evidence>
<name>A0AAV8DTL0_9POAL</name>
<dbReference type="InterPro" id="IPR036047">
    <property type="entry name" value="F-box-like_dom_sf"/>
</dbReference>
<feature type="domain" description="F-box/LRR-repeat protein 15/At3g58940/PEG3-like LRR" evidence="2">
    <location>
        <begin position="116"/>
        <end position="248"/>
    </location>
</feature>
<dbReference type="Proteomes" id="UP001140206">
    <property type="component" value="Chromosome 3"/>
</dbReference>
<evidence type="ECO:0000313" key="3">
    <source>
        <dbReference type="EMBL" id="KAJ4769526.1"/>
    </source>
</evidence>
<evidence type="ECO:0000259" key="2">
    <source>
        <dbReference type="Pfam" id="PF24758"/>
    </source>
</evidence>
<dbReference type="Pfam" id="PF24758">
    <property type="entry name" value="LRR_At5g56370"/>
    <property type="match status" value="1"/>
</dbReference>
<dbReference type="InterPro" id="IPR055411">
    <property type="entry name" value="LRR_FXL15/At3g58940/PEG3-like"/>
</dbReference>
<dbReference type="EMBL" id="JAMFTS010000003">
    <property type="protein sequence ID" value="KAJ4769526.1"/>
    <property type="molecule type" value="Genomic_DNA"/>
</dbReference>
<dbReference type="InterPro" id="IPR032675">
    <property type="entry name" value="LRR_dom_sf"/>
</dbReference>
<evidence type="ECO:0000259" key="1">
    <source>
        <dbReference type="Pfam" id="PF00646"/>
    </source>
</evidence>
<accession>A0AAV8DTL0</accession>
<dbReference type="SUPFAM" id="SSF52047">
    <property type="entry name" value="RNI-like"/>
    <property type="match status" value="1"/>
</dbReference>
<dbReference type="AlphaFoldDB" id="A0AAV8DTL0"/>
<dbReference type="Pfam" id="PF00646">
    <property type="entry name" value="F-box"/>
    <property type="match status" value="1"/>
</dbReference>
<feature type="domain" description="F-box" evidence="1">
    <location>
        <begin position="7"/>
        <end position="46"/>
    </location>
</feature>
<dbReference type="CDD" id="cd22160">
    <property type="entry name" value="F-box_AtFBL13-like"/>
    <property type="match status" value="1"/>
</dbReference>
<dbReference type="SUPFAM" id="SSF81383">
    <property type="entry name" value="F-box domain"/>
    <property type="match status" value="1"/>
</dbReference>
<gene>
    <name evidence="3" type="ORF">LUZ62_053783</name>
</gene>
<dbReference type="PANTHER" id="PTHR34223:SF51">
    <property type="entry name" value="OS06G0556300 PROTEIN"/>
    <property type="match status" value="1"/>
</dbReference>
<comment type="caution">
    <text evidence="3">The sequence shown here is derived from an EMBL/GenBank/DDBJ whole genome shotgun (WGS) entry which is preliminary data.</text>
</comment>
<dbReference type="PANTHER" id="PTHR34223">
    <property type="entry name" value="OS11G0201299 PROTEIN"/>
    <property type="match status" value="1"/>
</dbReference>
<organism evidence="3 4">
    <name type="scientific">Rhynchospora pubera</name>
    <dbReference type="NCBI Taxonomy" id="906938"/>
    <lineage>
        <taxon>Eukaryota</taxon>
        <taxon>Viridiplantae</taxon>
        <taxon>Streptophyta</taxon>
        <taxon>Embryophyta</taxon>
        <taxon>Tracheophyta</taxon>
        <taxon>Spermatophyta</taxon>
        <taxon>Magnoliopsida</taxon>
        <taxon>Liliopsida</taxon>
        <taxon>Poales</taxon>
        <taxon>Cyperaceae</taxon>
        <taxon>Cyperoideae</taxon>
        <taxon>Rhynchosporeae</taxon>
        <taxon>Rhynchospora</taxon>
    </lineage>
</organism>
<dbReference type="InterPro" id="IPR001810">
    <property type="entry name" value="F-box_dom"/>
</dbReference>
<proteinExistence type="predicted"/>
<sequence length="448" mass="51092">MRCTDRISELDDFLLTHILSFRPTKEAVLTRKLSRRWRNVWASVPVLDFNFADFWSDDIFLGFGSLTSVSPHSQCHDNFVTFIDSVLASRQAQQVDSFRLVWKYQVKSYQNYDHPVRRWILLLQQQRPRVLSIYVQPNFAKVDVPDVAFTCTTLEDMKLQVDNRMAEVLNPAAVNLPHLRRLNIGYFTIKADFMDKLLLGCPNLKELELYACVLQLSQISCGNLKSLVVASCCHGEDIRVSIPSLCTLKVTVGSSQTAGFNFENMSSLVKACVCFLTDPEWDFAFSDSETKILNGLSGVMDLDVVLHGEGSEDMLKHALKNCPNFVNLRIVRFESFKGCLCGCLEAINRLVQHSPVLEDLIFYGFEDESIYIELVTVLRFIVGGHGNCRLVESMLAHNFGSLEEVEELSFQHMKCSVKMMDILYAGLQEKAWWDDYVEGETAHFDERV</sequence>